<dbReference type="EMBL" id="LK034252">
    <property type="protein sequence ID" value="CDY63157.1"/>
    <property type="molecule type" value="Genomic_DNA"/>
</dbReference>
<dbReference type="EMBL" id="HG994371">
    <property type="protein sequence ID" value="CAF1982426.1"/>
    <property type="molecule type" value="Genomic_DNA"/>
</dbReference>
<evidence type="ECO:0000313" key="1">
    <source>
        <dbReference type="EMBL" id="CAF1982426.1"/>
    </source>
</evidence>
<reference evidence="2" key="2">
    <citation type="submission" date="2014-06" db="EMBL/GenBank/DDBJ databases">
        <authorList>
            <person name="Genoscope - CEA"/>
        </authorList>
    </citation>
    <scope>NUCLEOTIDE SEQUENCE</scope>
</reference>
<organism evidence="2 3">
    <name type="scientific">Brassica napus</name>
    <name type="common">Rape</name>
    <dbReference type="NCBI Taxonomy" id="3708"/>
    <lineage>
        <taxon>Eukaryota</taxon>
        <taxon>Viridiplantae</taxon>
        <taxon>Streptophyta</taxon>
        <taxon>Embryophyta</taxon>
        <taxon>Tracheophyta</taxon>
        <taxon>Spermatophyta</taxon>
        <taxon>Magnoliopsida</taxon>
        <taxon>eudicotyledons</taxon>
        <taxon>Gunneridae</taxon>
        <taxon>Pentapetalae</taxon>
        <taxon>rosids</taxon>
        <taxon>malvids</taxon>
        <taxon>Brassicales</taxon>
        <taxon>Brassicaceae</taxon>
        <taxon>Brassiceae</taxon>
        <taxon>Brassica</taxon>
    </lineage>
</organism>
<proteinExistence type="predicted"/>
<dbReference type="AlphaFoldDB" id="A0A078JEH4"/>
<protein>
    <submittedName>
        <fullName evidence="1">(rape) hypothetical protein</fullName>
    </submittedName>
    <submittedName>
        <fullName evidence="2">BnaCnng41530D protein</fullName>
    </submittedName>
</protein>
<evidence type="ECO:0000313" key="3">
    <source>
        <dbReference type="Proteomes" id="UP000028999"/>
    </source>
</evidence>
<dbReference type="Proteomes" id="UP001295469">
    <property type="component" value="Chromosome C07"/>
</dbReference>
<reference evidence="1" key="3">
    <citation type="submission" date="2021-01" db="EMBL/GenBank/DDBJ databases">
        <authorList>
            <consortium name="Genoscope - CEA"/>
            <person name="William W."/>
        </authorList>
    </citation>
    <scope>NUCLEOTIDE SEQUENCE</scope>
</reference>
<keyword evidence="3" id="KW-1185">Reference proteome</keyword>
<sequence>METYLTSTTPINLILKLQYRRKHKGFVPKKAEG</sequence>
<gene>
    <name evidence="2" type="primary">BnaCnng41530D</name>
    <name evidence="1" type="ORF">DARMORV10_C07P23230.1</name>
    <name evidence="2" type="ORF">GSBRNA2T00037973001</name>
</gene>
<name>A0A078JEH4_BRANA</name>
<accession>A0A078JEH4</accession>
<reference evidence="2 3" key="1">
    <citation type="journal article" date="2014" name="Science">
        <title>Plant genetics. Early allopolyploid evolution in the post-Neolithic Brassica napus oilseed genome.</title>
        <authorList>
            <person name="Chalhoub B."/>
            <person name="Denoeud F."/>
            <person name="Liu S."/>
            <person name="Parkin I.A."/>
            <person name="Tang H."/>
            <person name="Wang X."/>
            <person name="Chiquet J."/>
            <person name="Belcram H."/>
            <person name="Tong C."/>
            <person name="Samans B."/>
            <person name="Correa M."/>
            <person name="Da Silva C."/>
            <person name="Just J."/>
            <person name="Falentin C."/>
            <person name="Koh C.S."/>
            <person name="Le Clainche I."/>
            <person name="Bernard M."/>
            <person name="Bento P."/>
            <person name="Noel B."/>
            <person name="Labadie K."/>
            <person name="Alberti A."/>
            <person name="Charles M."/>
            <person name="Arnaud D."/>
            <person name="Guo H."/>
            <person name="Daviaud C."/>
            <person name="Alamery S."/>
            <person name="Jabbari K."/>
            <person name="Zhao M."/>
            <person name="Edger P.P."/>
            <person name="Chelaifa H."/>
            <person name="Tack D."/>
            <person name="Lassalle G."/>
            <person name="Mestiri I."/>
            <person name="Schnel N."/>
            <person name="Le Paslier M.C."/>
            <person name="Fan G."/>
            <person name="Renault V."/>
            <person name="Bayer P.E."/>
            <person name="Golicz A.A."/>
            <person name="Manoli S."/>
            <person name="Lee T.H."/>
            <person name="Thi V.H."/>
            <person name="Chalabi S."/>
            <person name="Hu Q."/>
            <person name="Fan C."/>
            <person name="Tollenaere R."/>
            <person name="Lu Y."/>
            <person name="Battail C."/>
            <person name="Shen J."/>
            <person name="Sidebottom C.H."/>
            <person name="Wang X."/>
            <person name="Canaguier A."/>
            <person name="Chauveau A."/>
            <person name="Berard A."/>
            <person name="Deniot G."/>
            <person name="Guan M."/>
            <person name="Liu Z."/>
            <person name="Sun F."/>
            <person name="Lim Y.P."/>
            <person name="Lyons E."/>
            <person name="Town C.D."/>
            <person name="Bancroft I."/>
            <person name="Wang X."/>
            <person name="Meng J."/>
            <person name="Ma J."/>
            <person name="Pires J.C."/>
            <person name="King G.J."/>
            <person name="Brunel D."/>
            <person name="Delourme R."/>
            <person name="Renard M."/>
            <person name="Aury J.M."/>
            <person name="Adams K.L."/>
            <person name="Batley J."/>
            <person name="Snowdon R.J."/>
            <person name="Tost J."/>
            <person name="Edwards D."/>
            <person name="Zhou Y."/>
            <person name="Hua W."/>
            <person name="Sharpe A.G."/>
            <person name="Paterson A.H."/>
            <person name="Guan C."/>
            <person name="Wincker P."/>
        </authorList>
    </citation>
    <scope>NUCLEOTIDE SEQUENCE [LARGE SCALE GENOMIC DNA]</scope>
    <source>
        <strain evidence="3">cv. Darmor-bzh</strain>
    </source>
</reference>
<dbReference type="Proteomes" id="UP000028999">
    <property type="component" value="Unassembled WGS sequence"/>
</dbReference>
<evidence type="ECO:0000313" key="2">
    <source>
        <dbReference type="EMBL" id="CDY63157.1"/>
    </source>
</evidence>
<dbReference type="PaxDb" id="3708-A0A078JEH4"/>
<dbReference type="Gramene" id="CDY63157">
    <property type="protein sequence ID" value="CDY63157"/>
    <property type="gene ID" value="GSBRNA2T00037973001"/>
</dbReference>